<dbReference type="GO" id="GO:0046872">
    <property type="term" value="F:metal ion binding"/>
    <property type="evidence" value="ECO:0007669"/>
    <property type="project" value="UniProtKB-KW"/>
</dbReference>
<evidence type="ECO:0000259" key="18">
    <source>
        <dbReference type="Pfam" id="PF01761"/>
    </source>
</evidence>
<dbReference type="PANTHER" id="PTHR43622:SF7">
    <property type="entry name" value="3-DEHYDROQUINATE SYNTHASE, CHLOROPLASTIC"/>
    <property type="match status" value="1"/>
</dbReference>
<dbReference type="SUPFAM" id="SSF56796">
    <property type="entry name" value="Dehydroquinate synthase-like"/>
    <property type="match status" value="1"/>
</dbReference>
<protein>
    <recommendedName>
        <fullName evidence="7 17">3-dehydroquinate synthase</fullName>
        <shortName evidence="17">DHQS</shortName>
        <ecNumber evidence="6 17">4.2.3.4</ecNumber>
    </recommendedName>
</protein>
<evidence type="ECO:0000256" key="6">
    <source>
        <dbReference type="ARBA" id="ARBA00013031"/>
    </source>
</evidence>
<dbReference type="GO" id="GO:0003856">
    <property type="term" value="F:3-dehydroquinate synthase activity"/>
    <property type="evidence" value="ECO:0007669"/>
    <property type="project" value="UniProtKB-UniRule"/>
</dbReference>
<keyword evidence="13 17" id="KW-0520">NAD</keyword>
<evidence type="ECO:0000256" key="2">
    <source>
        <dbReference type="ARBA" id="ARBA00001911"/>
    </source>
</evidence>
<dbReference type="InterPro" id="IPR030960">
    <property type="entry name" value="DHQS/DOIS_N"/>
</dbReference>
<keyword evidence="8 17" id="KW-0963">Cytoplasm</keyword>
<keyword evidence="21" id="KW-1185">Reference proteome</keyword>
<comment type="subcellular location">
    <subcellularLocation>
        <location evidence="3 17">Cytoplasm</location>
    </subcellularLocation>
</comment>
<evidence type="ECO:0000313" key="20">
    <source>
        <dbReference type="EMBL" id="AZR74178.1"/>
    </source>
</evidence>
<evidence type="ECO:0000256" key="13">
    <source>
        <dbReference type="ARBA" id="ARBA00023027"/>
    </source>
</evidence>
<keyword evidence="16 17" id="KW-0170">Cobalt</keyword>
<evidence type="ECO:0000256" key="14">
    <source>
        <dbReference type="ARBA" id="ARBA00023141"/>
    </source>
</evidence>
<comment type="similarity">
    <text evidence="5 17">Belongs to the sugar phosphate cyclases superfamily. Dehydroquinate synthase family.</text>
</comment>
<evidence type="ECO:0000256" key="1">
    <source>
        <dbReference type="ARBA" id="ARBA00001393"/>
    </source>
</evidence>
<feature type="domain" description="3-dehydroquinate synthase C-terminal" evidence="19">
    <location>
        <begin position="184"/>
        <end position="328"/>
    </location>
</feature>
<dbReference type="HAMAP" id="MF_00110">
    <property type="entry name" value="DHQ_synthase"/>
    <property type="match status" value="1"/>
</dbReference>
<feature type="binding site" evidence="17">
    <location>
        <begin position="132"/>
        <end position="133"/>
    </location>
    <ligand>
        <name>NAD(+)</name>
        <dbReference type="ChEBI" id="CHEBI:57540"/>
    </ligand>
</feature>
<dbReference type="Pfam" id="PF24621">
    <property type="entry name" value="DHQS_C"/>
    <property type="match status" value="1"/>
</dbReference>
<feature type="binding site" evidence="17">
    <location>
        <position position="154"/>
    </location>
    <ligand>
        <name>NAD(+)</name>
        <dbReference type="ChEBI" id="CHEBI:57540"/>
    </ligand>
</feature>
<evidence type="ECO:0000256" key="9">
    <source>
        <dbReference type="ARBA" id="ARBA00022605"/>
    </source>
</evidence>
<feature type="domain" description="3-dehydroquinate synthase N-terminal" evidence="18">
    <location>
        <begin position="72"/>
        <end position="182"/>
    </location>
</feature>
<dbReference type="EC" id="4.2.3.4" evidence="6 17"/>
<dbReference type="KEGG" id="aft:BBF96_12695"/>
<feature type="binding site" evidence="17">
    <location>
        <begin position="172"/>
        <end position="175"/>
    </location>
    <ligand>
        <name>NAD(+)</name>
        <dbReference type="ChEBI" id="CHEBI:57540"/>
    </ligand>
</feature>
<dbReference type="GO" id="GO:0008652">
    <property type="term" value="P:amino acid biosynthetic process"/>
    <property type="evidence" value="ECO:0007669"/>
    <property type="project" value="UniProtKB-KW"/>
</dbReference>
<evidence type="ECO:0000256" key="11">
    <source>
        <dbReference type="ARBA" id="ARBA00022741"/>
    </source>
</evidence>
<keyword evidence="9 17" id="KW-0028">Amino-acid biosynthesis</keyword>
<feature type="binding site" evidence="17">
    <location>
        <begin position="74"/>
        <end position="79"/>
    </location>
    <ligand>
        <name>NAD(+)</name>
        <dbReference type="ChEBI" id="CHEBI:57540"/>
    </ligand>
</feature>
<organism evidence="20 21">
    <name type="scientific">Anoxybacter fermentans</name>
    <dbReference type="NCBI Taxonomy" id="1323375"/>
    <lineage>
        <taxon>Bacteria</taxon>
        <taxon>Bacillati</taxon>
        <taxon>Bacillota</taxon>
        <taxon>Clostridia</taxon>
        <taxon>Halanaerobiales</taxon>
        <taxon>Anoxybacter</taxon>
    </lineage>
</organism>
<dbReference type="Pfam" id="PF01761">
    <property type="entry name" value="DHQ_synthase"/>
    <property type="match status" value="1"/>
</dbReference>
<dbReference type="Gene3D" id="3.40.50.1970">
    <property type="match status" value="1"/>
</dbReference>
<feature type="binding site" evidence="17">
    <location>
        <position position="145"/>
    </location>
    <ligand>
        <name>NAD(+)</name>
        <dbReference type="ChEBI" id="CHEBI:57540"/>
    </ligand>
</feature>
<dbReference type="EMBL" id="CP016379">
    <property type="protein sequence ID" value="AZR74178.1"/>
    <property type="molecule type" value="Genomic_DNA"/>
</dbReference>
<proteinExistence type="inferred from homology"/>
<keyword evidence="12 17" id="KW-0862">Zinc</keyword>
<dbReference type="InterPro" id="IPR056179">
    <property type="entry name" value="DHQS_C"/>
</dbReference>
<sequence>MQKKLTIYLKERSYPIFIGDNFLHKLGELIKNLIPKARRSFVISNTTVFPLYGEIVMKSLEDVDLNPGSGLISDGEEYKSLDTASNIYDQLIEHQMDRSSVVISLGGGVVGDLAGFVAATYMRGIPFVQVPTTLLAQVDSSIGGKVAVNHPAGKNLIGAFYQPRLVLIDVATLKTLAREELIAGMAEIIKHGMILDADYFNWIEENLDKILNLDPSVLIQLIYGSCRIKGQVVEADEKEENLRAILNFGHTVGHALEVVTHYKRYRHGEAVAIGMVIATRLAEYMGMINEDNVKRLVQLLDRTSLPTQLPPDISSTAILEAIKQDKKSFQGKVRMILPTAIGQVHITDKWCEQDLIEIMEK</sequence>
<evidence type="ECO:0000256" key="16">
    <source>
        <dbReference type="ARBA" id="ARBA00023285"/>
    </source>
</evidence>
<evidence type="ECO:0000259" key="19">
    <source>
        <dbReference type="Pfam" id="PF24621"/>
    </source>
</evidence>
<evidence type="ECO:0000256" key="17">
    <source>
        <dbReference type="HAMAP-Rule" id="MF_00110"/>
    </source>
</evidence>
<dbReference type="InterPro" id="IPR050071">
    <property type="entry name" value="Dehydroquinate_synthase"/>
</dbReference>
<name>A0A3S9T0T3_9FIRM</name>
<keyword evidence="14 17" id="KW-0057">Aromatic amino acid biosynthesis</keyword>
<comment type="catalytic activity">
    <reaction evidence="1 17">
        <text>7-phospho-2-dehydro-3-deoxy-D-arabino-heptonate = 3-dehydroquinate + phosphate</text>
        <dbReference type="Rhea" id="RHEA:21968"/>
        <dbReference type="ChEBI" id="CHEBI:32364"/>
        <dbReference type="ChEBI" id="CHEBI:43474"/>
        <dbReference type="ChEBI" id="CHEBI:58394"/>
        <dbReference type="EC" id="4.2.3.4"/>
    </reaction>
</comment>
<evidence type="ECO:0000313" key="21">
    <source>
        <dbReference type="Proteomes" id="UP000267250"/>
    </source>
</evidence>
<evidence type="ECO:0000256" key="12">
    <source>
        <dbReference type="ARBA" id="ARBA00022833"/>
    </source>
</evidence>
<accession>A0A3S9T0T3</accession>
<evidence type="ECO:0000256" key="7">
    <source>
        <dbReference type="ARBA" id="ARBA00017684"/>
    </source>
</evidence>
<dbReference type="NCBIfam" id="TIGR01357">
    <property type="entry name" value="aroB"/>
    <property type="match status" value="1"/>
</dbReference>
<keyword evidence="11 17" id="KW-0547">Nucleotide-binding</keyword>
<dbReference type="GO" id="GO:0000166">
    <property type="term" value="F:nucleotide binding"/>
    <property type="evidence" value="ECO:0007669"/>
    <property type="project" value="UniProtKB-KW"/>
</dbReference>
<dbReference type="FunFam" id="3.40.50.1970:FF:000001">
    <property type="entry name" value="3-dehydroquinate synthase"/>
    <property type="match status" value="1"/>
</dbReference>
<comment type="pathway">
    <text evidence="4 17">Metabolic intermediate biosynthesis; chorismate biosynthesis; chorismate from D-erythrose 4-phosphate and phosphoenolpyruvate: step 2/7.</text>
</comment>
<dbReference type="GO" id="GO:0005737">
    <property type="term" value="C:cytoplasm"/>
    <property type="evidence" value="ECO:0007669"/>
    <property type="project" value="UniProtKB-SubCell"/>
</dbReference>
<keyword evidence="10 17" id="KW-0479">Metal-binding</keyword>
<dbReference type="InterPro" id="IPR016037">
    <property type="entry name" value="DHQ_synth_AroB"/>
</dbReference>
<dbReference type="Gene3D" id="1.20.1090.10">
    <property type="entry name" value="Dehydroquinate synthase-like - alpha domain"/>
    <property type="match status" value="1"/>
</dbReference>
<reference evidence="20 21" key="1">
    <citation type="submission" date="2016-07" db="EMBL/GenBank/DDBJ databases">
        <title>Genome and transcriptome analysis of iron-reducing fermentative bacteria Anoxybacter fermentans.</title>
        <authorList>
            <person name="Zeng X."/>
            <person name="Shao Z."/>
        </authorList>
    </citation>
    <scope>NUCLEOTIDE SEQUENCE [LARGE SCALE GENOMIC DNA]</scope>
    <source>
        <strain evidence="20 21">DY22613</strain>
    </source>
</reference>
<dbReference type="GO" id="GO:0009423">
    <property type="term" value="P:chorismate biosynthetic process"/>
    <property type="evidence" value="ECO:0007669"/>
    <property type="project" value="UniProtKB-UniRule"/>
</dbReference>
<feature type="binding site" evidence="17">
    <location>
        <begin position="108"/>
        <end position="112"/>
    </location>
    <ligand>
        <name>NAD(+)</name>
        <dbReference type="ChEBI" id="CHEBI:57540"/>
    </ligand>
</feature>
<evidence type="ECO:0000256" key="5">
    <source>
        <dbReference type="ARBA" id="ARBA00005412"/>
    </source>
</evidence>
<dbReference type="AlphaFoldDB" id="A0A3S9T0T3"/>
<dbReference type="RefSeq" id="WP_127017534.1">
    <property type="nucleotide sequence ID" value="NZ_CP016379.1"/>
</dbReference>
<feature type="binding site" evidence="17">
    <location>
        <position position="187"/>
    </location>
    <ligand>
        <name>Zn(2+)</name>
        <dbReference type="ChEBI" id="CHEBI:29105"/>
    </ligand>
</feature>
<dbReference type="Proteomes" id="UP000267250">
    <property type="component" value="Chromosome"/>
</dbReference>
<dbReference type="PIRSF" id="PIRSF001455">
    <property type="entry name" value="DHQ_synth"/>
    <property type="match status" value="1"/>
</dbReference>
<comment type="cofactor">
    <cofactor evidence="17">
        <name>Co(2+)</name>
        <dbReference type="ChEBI" id="CHEBI:48828"/>
    </cofactor>
    <cofactor evidence="17">
        <name>Zn(2+)</name>
        <dbReference type="ChEBI" id="CHEBI:29105"/>
    </cofactor>
    <text evidence="17">Binds 1 divalent metal cation per subunit. Can use either Co(2+) or Zn(2+).</text>
</comment>
<dbReference type="PANTHER" id="PTHR43622">
    <property type="entry name" value="3-DEHYDROQUINATE SYNTHASE"/>
    <property type="match status" value="1"/>
</dbReference>
<dbReference type="InterPro" id="IPR030963">
    <property type="entry name" value="DHQ_synth_fam"/>
</dbReference>
<comment type="cofactor">
    <cofactor evidence="2 17">
        <name>NAD(+)</name>
        <dbReference type="ChEBI" id="CHEBI:57540"/>
    </cofactor>
</comment>
<comment type="function">
    <text evidence="17">Catalyzes the conversion of 3-deoxy-D-arabino-heptulosonate 7-phosphate (DAHP) to dehydroquinate (DHQ).</text>
</comment>
<feature type="binding site" evidence="17">
    <location>
        <position position="267"/>
    </location>
    <ligand>
        <name>Zn(2+)</name>
        <dbReference type="ChEBI" id="CHEBI:29105"/>
    </ligand>
</feature>
<evidence type="ECO:0000256" key="8">
    <source>
        <dbReference type="ARBA" id="ARBA00022490"/>
    </source>
</evidence>
<gene>
    <name evidence="17" type="primary">aroB</name>
    <name evidence="20" type="ORF">BBF96_12695</name>
</gene>
<evidence type="ECO:0000256" key="3">
    <source>
        <dbReference type="ARBA" id="ARBA00004496"/>
    </source>
</evidence>
<evidence type="ECO:0000256" key="15">
    <source>
        <dbReference type="ARBA" id="ARBA00023239"/>
    </source>
</evidence>
<dbReference type="CDD" id="cd08195">
    <property type="entry name" value="DHQS"/>
    <property type="match status" value="1"/>
</dbReference>
<evidence type="ECO:0000256" key="4">
    <source>
        <dbReference type="ARBA" id="ARBA00004661"/>
    </source>
</evidence>
<evidence type="ECO:0000256" key="10">
    <source>
        <dbReference type="ARBA" id="ARBA00022723"/>
    </source>
</evidence>
<dbReference type="GO" id="GO:0009073">
    <property type="term" value="P:aromatic amino acid family biosynthetic process"/>
    <property type="evidence" value="ECO:0007669"/>
    <property type="project" value="UniProtKB-KW"/>
</dbReference>
<dbReference type="UniPathway" id="UPA00053">
    <property type="reaction ID" value="UER00085"/>
</dbReference>
<feature type="binding site" evidence="17">
    <location>
        <position position="250"/>
    </location>
    <ligand>
        <name>Zn(2+)</name>
        <dbReference type="ChEBI" id="CHEBI:29105"/>
    </ligand>
</feature>
<keyword evidence="15 17" id="KW-0456">Lyase</keyword>
<dbReference type="OrthoDB" id="9806583at2"/>